<sequence>MTWSTATLFVLALFGFTGLCITLTVIFLKQVSDLIKAWRNVRKAIRGSGRRDRRTRGGD</sequence>
<keyword evidence="1" id="KW-0812">Transmembrane</keyword>
<keyword evidence="1" id="KW-1133">Transmembrane helix</keyword>
<dbReference type="Proteomes" id="UP001595993">
    <property type="component" value="Unassembled WGS sequence"/>
</dbReference>
<comment type="caution">
    <text evidence="2">The sequence shown here is derived from an EMBL/GenBank/DDBJ whole genome shotgun (WGS) entry which is preliminary data.</text>
</comment>
<gene>
    <name evidence="2" type="ORF">ACFO9E_03530</name>
</gene>
<protein>
    <submittedName>
        <fullName evidence="2">Uncharacterized protein</fullName>
    </submittedName>
</protein>
<dbReference type="RefSeq" id="WP_381191518.1">
    <property type="nucleotide sequence ID" value="NZ_JBHSFE010000005.1"/>
</dbReference>
<name>A0ABV9G2P0_9ACTN</name>
<feature type="transmembrane region" description="Helical" evidence="1">
    <location>
        <begin position="6"/>
        <end position="28"/>
    </location>
</feature>
<dbReference type="EMBL" id="JBHSFE010000005">
    <property type="protein sequence ID" value="MFC4606899.1"/>
    <property type="molecule type" value="Genomic_DNA"/>
</dbReference>
<keyword evidence="1" id="KW-0472">Membrane</keyword>
<accession>A0ABV9G2P0</accession>
<evidence type="ECO:0000313" key="2">
    <source>
        <dbReference type="EMBL" id="MFC4606899.1"/>
    </source>
</evidence>
<evidence type="ECO:0000256" key="1">
    <source>
        <dbReference type="SAM" id="Phobius"/>
    </source>
</evidence>
<keyword evidence="3" id="KW-1185">Reference proteome</keyword>
<organism evidence="2 3">
    <name type="scientific">Streptomyces maoxianensis</name>
    <dbReference type="NCBI Taxonomy" id="1459942"/>
    <lineage>
        <taxon>Bacteria</taxon>
        <taxon>Bacillati</taxon>
        <taxon>Actinomycetota</taxon>
        <taxon>Actinomycetes</taxon>
        <taxon>Kitasatosporales</taxon>
        <taxon>Streptomycetaceae</taxon>
        <taxon>Streptomyces</taxon>
    </lineage>
</organism>
<reference evidence="3" key="1">
    <citation type="journal article" date="2019" name="Int. J. Syst. Evol. Microbiol.">
        <title>The Global Catalogue of Microorganisms (GCM) 10K type strain sequencing project: providing services to taxonomists for standard genome sequencing and annotation.</title>
        <authorList>
            <consortium name="The Broad Institute Genomics Platform"/>
            <consortium name="The Broad Institute Genome Sequencing Center for Infectious Disease"/>
            <person name="Wu L."/>
            <person name="Ma J."/>
        </authorList>
    </citation>
    <scope>NUCLEOTIDE SEQUENCE [LARGE SCALE GENOMIC DNA]</scope>
    <source>
        <strain evidence="3">CGMCC 4.7139</strain>
    </source>
</reference>
<evidence type="ECO:0000313" key="3">
    <source>
        <dbReference type="Proteomes" id="UP001595993"/>
    </source>
</evidence>
<proteinExistence type="predicted"/>